<sequence>MIKQTQKFLVHLLEQELLTVLAVLVVGGLALWTRAGTTANLRLGITILPAGGTVTVTSPNGGESWTVGDSHNITWDTTGTVTDVKVELQRSAGGSWETIVDSTTNDGSYPWTVDGSATTQASIKISKVGDATVTDTSDATFSIVSSGGGGSSSGGSVILPSPAIDNVTPSTISNRVPVTLYIRGINFRMGISFKLDASVNLLQPNFINETTARVTVPAGLAPREWRLWVYNSDGANTVWGTPITILATQYEAILQENLPLVIRFYLHPSETAQVNLSFTNYSNYIWDGRLRLGTIEPNDHNSQLYYAPTWPTRNRAMGYGGSVVGYGETVTLPLTVQAPLQSGDYIDKFALVMDGVAWLNMVPITVEVIVSPEIKASLTTGGEVLFYDAKFIAKSPNPRIGVGGEAELWVEFKNTGTIPWQSTGLNPVRLGTAHTRDRVSRFAHSTWIINSNRTTSVENGVVNPGEIGRFVFKIKAPTRTGFYREWFGLVAEFKQWFGASAETYWDISTVRQTTSGVAAPSTGGQTSSSATGAIPVTQIFSDTSDLLWQVMSGAISNLLGSIGGLFRSWF</sequence>
<protein>
    <recommendedName>
        <fullName evidence="3">Next to BRCA1 central domain-containing protein</fullName>
    </recommendedName>
</protein>
<name>A0A2H0VI50_9BACT</name>
<reference evidence="2" key="1">
    <citation type="submission" date="2017-09" db="EMBL/GenBank/DDBJ databases">
        <title>Depth-based differentiation of microbial function through sediment-hosted aquifers and enrichment of novel symbionts in the deep terrestrial subsurface.</title>
        <authorList>
            <person name="Probst A.J."/>
            <person name="Ladd B."/>
            <person name="Jarett J.K."/>
            <person name="Geller-Mcgrath D.E."/>
            <person name="Sieber C.M.K."/>
            <person name="Emerson J.B."/>
            <person name="Anantharaman K."/>
            <person name="Thomas B.C."/>
            <person name="Malmstrom R."/>
            <person name="Stieglmeier M."/>
            <person name="Klingl A."/>
            <person name="Woyke T."/>
            <person name="Ryan C.M."/>
            <person name="Banfield J.F."/>
        </authorList>
    </citation>
    <scope>NUCLEOTIDE SEQUENCE [LARGE SCALE GENOMIC DNA]</scope>
</reference>
<accession>A0A2H0VI50</accession>
<comment type="caution">
    <text evidence="1">The sequence shown here is derived from an EMBL/GenBank/DDBJ whole genome shotgun (WGS) entry which is preliminary data.</text>
</comment>
<dbReference type="InterPro" id="IPR014756">
    <property type="entry name" value="Ig_E-set"/>
</dbReference>
<evidence type="ECO:0000313" key="2">
    <source>
        <dbReference type="Proteomes" id="UP000230796"/>
    </source>
</evidence>
<evidence type="ECO:0008006" key="3">
    <source>
        <dbReference type="Google" id="ProtNLM"/>
    </source>
</evidence>
<dbReference type="Gene3D" id="2.60.40.10">
    <property type="entry name" value="Immunoglobulins"/>
    <property type="match status" value="3"/>
</dbReference>
<evidence type="ECO:0000313" key="1">
    <source>
        <dbReference type="EMBL" id="PIR98761.1"/>
    </source>
</evidence>
<organism evidence="1 2">
    <name type="scientific">Candidatus Collierbacteria bacterium CG10_big_fil_rev_8_21_14_0_10_44_9</name>
    <dbReference type="NCBI Taxonomy" id="1974535"/>
    <lineage>
        <taxon>Bacteria</taxon>
        <taxon>Candidatus Collieribacteriota</taxon>
    </lineage>
</organism>
<dbReference type="SUPFAM" id="SSF81296">
    <property type="entry name" value="E set domains"/>
    <property type="match status" value="1"/>
</dbReference>
<dbReference type="InterPro" id="IPR013783">
    <property type="entry name" value="Ig-like_fold"/>
</dbReference>
<dbReference type="AlphaFoldDB" id="A0A2H0VI50"/>
<dbReference type="EMBL" id="PFAF01000065">
    <property type="protein sequence ID" value="PIR98761.1"/>
    <property type="molecule type" value="Genomic_DNA"/>
</dbReference>
<dbReference type="Proteomes" id="UP000230796">
    <property type="component" value="Unassembled WGS sequence"/>
</dbReference>
<proteinExistence type="predicted"/>
<gene>
    <name evidence="1" type="ORF">COT87_03055</name>
</gene>